<dbReference type="SUPFAM" id="SSF81891">
    <property type="entry name" value="Poly A polymerase C-terminal region-like"/>
    <property type="match status" value="1"/>
</dbReference>
<dbReference type="GO" id="GO:0000166">
    <property type="term" value="F:nucleotide binding"/>
    <property type="evidence" value="ECO:0007669"/>
    <property type="project" value="UniProtKB-KW"/>
</dbReference>
<comment type="cofactor">
    <cofactor evidence="1">
        <name>Mg(2+)</name>
        <dbReference type="ChEBI" id="CHEBI:18420"/>
    </cofactor>
</comment>
<dbReference type="CDD" id="cd05398">
    <property type="entry name" value="NT_ClassII-CCAase"/>
    <property type="match status" value="1"/>
</dbReference>
<evidence type="ECO:0000256" key="7">
    <source>
        <dbReference type="ARBA" id="ARBA00022842"/>
    </source>
</evidence>
<evidence type="ECO:0000259" key="11">
    <source>
        <dbReference type="Pfam" id="PF12627"/>
    </source>
</evidence>
<keyword evidence="8 9" id="KW-0694">RNA-binding</keyword>
<comment type="similarity">
    <text evidence="9">Belongs to the tRNA nucleotidyltransferase/poly(A) polymerase family.</text>
</comment>
<dbReference type="InterPro" id="IPR050264">
    <property type="entry name" value="Bact_CCA-adding_enz_type3_sf"/>
</dbReference>
<dbReference type="Pfam" id="PF13735">
    <property type="entry name" value="tRNA_NucTran2_2"/>
    <property type="match status" value="1"/>
</dbReference>
<dbReference type="RefSeq" id="WP_289236375.1">
    <property type="nucleotide sequence ID" value="NZ_CP117835.1"/>
</dbReference>
<feature type="domain" description="tRNA nucleotidyltransferase/poly(A) polymerase RNA and SrmB- binding" evidence="11">
    <location>
        <begin position="161"/>
        <end position="221"/>
    </location>
</feature>
<evidence type="ECO:0000256" key="1">
    <source>
        <dbReference type="ARBA" id="ARBA00001946"/>
    </source>
</evidence>
<evidence type="ECO:0000256" key="5">
    <source>
        <dbReference type="ARBA" id="ARBA00022723"/>
    </source>
</evidence>
<dbReference type="EMBL" id="JAWJAY010000001">
    <property type="protein sequence ID" value="MDV2884358.1"/>
    <property type="molecule type" value="Genomic_DNA"/>
</dbReference>
<keyword evidence="3" id="KW-0819">tRNA processing</keyword>
<dbReference type="InterPro" id="IPR043519">
    <property type="entry name" value="NT_sf"/>
</dbReference>
<reference evidence="13" key="1">
    <citation type="submission" date="2023-10" db="EMBL/GenBank/DDBJ databases">
        <title>Screening of Alkalihalophilus pseudofirmusBZ-TG-HK211 and Its Alleviation of Salt Stress on Rapeseed Growth.</title>
        <authorList>
            <person name="Zhao B."/>
            <person name="Guo T."/>
        </authorList>
    </citation>
    <scope>NUCLEOTIDE SEQUENCE</scope>
    <source>
        <strain evidence="13">BZ-TG-HK211</strain>
    </source>
</reference>
<evidence type="ECO:0000313" key="14">
    <source>
        <dbReference type="Proteomes" id="UP001285636"/>
    </source>
</evidence>
<keyword evidence="2 9" id="KW-0808">Transferase</keyword>
<evidence type="ECO:0000256" key="3">
    <source>
        <dbReference type="ARBA" id="ARBA00022694"/>
    </source>
</evidence>
<dbReference type="PANTHER" id="PTHR46173">
    <property type="entry name" value="CCA TRNA NUCLEOTIDYLTRANSFERASE 1, MITOCHONDRIAL"/>
    <property type="match status" value="1"/>
</dbReference>
<dbReference type="Proteomes" id="UP001285636">
    <property type="component" value="Unassembled WGS sequence"/>
</dbReference>
<dbReference type="Pfam" id="PF12627">
    <property type="entry name" value="PolyA_pol_RNAbd"/>
    <property type="match status" value="1"/>
</dbReference>
<keyword evidence="5" id="KW-0479">Metal-binding</keyword>
<keyword evidence="6" id="KW-0547">Nucleotide-binding</keyword>
<name>A0AAJ2NLL7_ALKPS</name>
<comment type="caution">
    <text evidence="13">The sequence shown here is derived from an EMBL/GenBank/DDBJ whole genome shotgun (WGS) entry which is preliminary data.</text>
</comment>
<dbReference type="GO" id="GO:0000049">
    <property type="term" value="F:tRNA binding"/>
    <property type="evidence" value="ECO:0007669"/>
    <property type="project" value="TreeGrafter"/>
</dbReference>
<accession>A0AAJ2NLL7</accession>
<dbReference type="NCBIfam" id="NF009814">
    <property type="entry name" value="PRK13299.1"/>
    <property type="match status" value="1"/>
</dbReference>
<dbReference type="InterPro" id="IPR002646">
    <property type="entry name" value="PolA_pol_head_dom"/>
</dbReference>
<evidence type="ECO:0000259" key="10">
    <source>
        <dbReference type="Pfam" id="PF01743"/>
    </source>
</evidence>
<dbReference type="GO" id="GO:0004810">
    <property type="term" value="F:CCA tRNA nucleotidyltransferase activity"/>
    <property type="evidence" value="ECO:0007669"/>
    <property type="project" value="UniProtKB-EC"/>
</dbReference>
<dbReference type="AlphaFoldDB" id="A0AAJ2NLL7"/>
<evidence type="ECO:0000259" key="12">
    <source>
        <dbReference type="Pfam" id="PF13735"/>
    </source>
</evidence>
<dbReference type="Pfam" id="PF01743">
    <property type="entry name" value="PolyA_pol"/>
    <property type="match status" value="1"/>
</dbReference>
<protein>
    <submittedName>
        <fullName evidence="13">CCA tRNA nucleotidyltransferase</fullName>
        <ecNumber evidence="13">2.7.7.72</ecNumber>
    </submittedName>
</protein>
<dbReference type="PANTHER" id="PTHR46173:SF1">
    <property type="entry name" value="CCA TRNA NUCLEOTIDYLTRANSFERASE 1, MITOCHONDRIAL"/>
    <property type="match status" value="1"/>
</dbReference>
<dbReference type="SUPFAM" id="SSF81301">
    <property type="entry name" value="Nucleotidyltransferase"/>
    <property type="match status" value="1"/>
</dbReference>
<dbReference type="EC" id="2.7.7.72" evidence="13"/>
<dbReference type="Gene3D" id="3.30.460.10">
    <property type="entry name" value="Beta Polymerase, domain 2"/>
    <property type="match status" value="1"/>
</dbReference>
<dbReference type="Gene3D" id="1.10.3090.10">
    <property type="entry name" value="cca-adding enzyme, domain 2"/>
    <property type="match status" value="1"/>
</dbReference>
<evidence type="ECO:0000256" key="9">
    <source>
        <dbReference type="RuleBase" id="RU003953"/>
    </source>
</evidence>
<evidence type="ECO:0000256" key="8">
    <source>
        <dbReference type="ARBA" id="ARBA00022884"/>
    </source>
</evidence>
<evidence type="ECO:0000256" key="6">
    <source>
        <dbReference type="ARBA" id="ARBA00022741"/>
    </source>
</evidence>
<feature type="domain" description="CCA-adding enzyme C-terminal" evidence="12">
    <location>
        <begin position="238"/>
        <end position="380"/>
    </location>
</feature>
<keyword evidence="7" id="KW-0460">Magnesium</keyword>
<dbReference type="Gene3D" id="1.10.246.80">
    <property type="match status" value="1"/>
</dbReference>
<dbReference type="InterPro" id="IPR032828">
    <property type="entry name" value="PolyA_RNA-bd"/>
</dbReference>
<dbReference type="GO" id="GO:0008033">
    <property type="term" value="P:tRNA processing"/>
    <property type="evidence" value="ECO:0007669"/>
    <property type="project" value="UniProtKB-KW"/>
</dbReference>
<evidence type="ECO:0000313" key="13">
    <source>
        <dbReference type="EMBL" id="MDV2884358.1"/>
    </source>
</evidence>
<sequence>MKTVEVERHNQKMIDGAEPVLSQLHERGFLAYIVGGAVRDLLCKRPITDIDIVTEATPEEISTVFSKTFSMNNQHQTVIVRHSGCLFEVTTQRGKSIEEDLLMRDFTINSIALDKKGQLFDPLDGQSDIKNQVIRSHNPAARMSEDPLRMLRAYRFSSDLGFKVAENLGEIIRYQAETLSRVAMERISKEFYKLVSGPFKHTALKELASSGLYKHCGLPQLDKKAISFLRELPVLMNEKEEVVWTFICLSMGLTSEGHLKGFLFSNQLTKDVRNRLAAFSYRNNHSWEALSLYRASIEVALDVERVRELTNESYIAKEEILTIWEQLPIKSKNDLAVTGTDLLRHFKREAGPWLGEALLWVEEQVATGDLPNEKDTLLQAIVTSNTGEG</sequence>
<dbReference type="InterPro" id="IPR032810">
    <property type="entry name" value="CCA-adding_enz_C"/>
</dbReference>
<keyword evidence="4 13" id="KW-0548">Nucleotidyltransferase</keyword>
<evidence type="ECO:0000256" key="4">
    <source>
        <dbReference type="ARBA" id="ARBA00022695"/>
    </source>
</evidence>
<organism evidence="13 14">
    <name type="scientific">Alkalihalophilus pseudofirmus</name>
    <name type="common">Bacillus pseudofirmus</name>
    <dbReference type="NCBI Taxonomy" id="79885"/>
    <lineage>
        <taxon>Bacteria</taxon>
        <taxon>Bacillati</taxon>
        <taxon>Bacillota</taxon>
        <taxon>Bacilli</taxon>
        <taxon>Bacillales</taxon>
        <taxon>Bacillaceae</taxon>
        <taxon>Alkalihalophilus</taxon>
    </lineage>
</organism>
<evidence type="ECO:0000256" key="2">
    <source>
        <dbReference type="ARBA" id="ARBA00022679"/>
    </source>
</evidence>
<gene>
    <name evidence="13" type="ORF">RYX45_04145</name>
</gene>
<proteinExistence type="inferred from homology"/>
<feature type="domain" description="Poly A polymerase head" evidence="10">
    <location>
        <begin position="31"/>
        <end position="135"/>
    </location>
</feature>
<dbReference type="Gene3D" id="1.20.58.560">
    <property type="match status" value="1"/>
</dbReference>
<dbReference type="GO" id="GO:0046872">
    <property type="term" value="F:metal ion binding"/>
    <property type="evidence" value="ECO:0007669"/>
    <property type="project" value="UniProtKB-KW"/>
</dbReference>